<dbReference type="Proteomes" id="UP000673197">
    <property type="component" value="Unassembled WGS sequence"/>
</dbReference>
<evidence type="ECO:0000313" key="2">
    <source>
        <dbReference type="Proteomes" id="UP000673197"/>
    </source>
</evidence>
<name>A0ABS4CCP3_9PSED</name>
<dbReference type="EMBL" id="JAFFZW010000013">
    <property type="protein sequence ID" value="MBP0948475.1"/>
    <property type="molecule type" value="Genomic_DNA"/>
</dbReference>
<proteinExistence type="predicted"/>
<gene>
    <name evidence="1" type="ORF">JTJ32_24395</name>
</gene>
<dbReference type="RefSeq" id="WP_099231188.1">
    <property type="nucleotide sequence ID" value="NZ_JAFFZU010000003.1"/>
</dbReference>
<reference evidence="1 2" key="1">
    <citation type="journal article" date="2022" name="Syst. Appl. Microbiol.">
        <title>Pseudomonas alliivorans sp. nov., a plant-pathogenic bacterium isolated from onion foliage in Georgia, USA.</title>
        <authorList>
            <person name="Zhao M."/>
            <person name="Tyson C."/>
            <person name="Chen H.C."/>
            <person name="Paudel S."/>
            <person name="Gitaitis R."/>
            <person name="Kvitko B."/>
            <person name="Dutta B."/>
        </authorList>
    </citation>
    <scope>NUCLEOTIDE SEQUENCE [LARGE SCALE GENOMIC DNA]</scope>
    <source>
        <strain evidence="1 2">20GA0068</strain>
    </source>
</reference>
<evidence type="ECO:0000313" key="1">
    <source>
        <dbReference type="EMBL" id="MBP0948475.1"/>
    </source>
</evidence>
<sequence length="103" mass="11288">MTTDNKEWRARDDRMPGVNTFTVTGIVSTRASNDIPQLTLSSKPSTKGQLNLDLTYSNEGIGLQVIGEARVTYTQPSDATITAVKIYQNDQLLACIDSVEVTH</sequence>
<protein>
    <submittedName>
        <fullName evidence="1">Uncharacterized protein</fullName>
    </submittedName>
</protein>
<comment type="caution">
    <text evidence="1">The sequence shown here is derived from an EMBL/GenBank/DDBJ whole genome shotgun (WGS) entry which is preliminary data.</text>
</comment>
<organism evidence="1 2">
    <name type="scientific">Pseudomonas alliivorans</name>
    <dbReference type="NCBI Taxonomy" id="2810613"/>
    <lineage>
        <taxon>Bacteria</taxon>
        <taxon>Pseudomonadati</taxon>
        <taxon>Pseudomonadota</taxon>
        <taxon>Gammaproteobacteria</taxon>
        <taxon>Pseudomonadales</taxon>
        <taxon>Pseudomonadaceae</taxon>
        <taxon>Pseudomonas</taxon>
    </lineage>
</organism>
<accession>A0ABS4CCP3</accession>
<keyword evidence="2" id="KW-1185">Reference proteome</keyword>